<reference evidence="1 2" key="1">
    <citation type="submission" date="2017-08" db="EMBL/GenBank/DDBJ databases">
        <authorList>
            <person name="de Groot N.N."/>
        </authorList>
    </citation>
    <scope>NUCLEOTIDE SEQUENCE [LARGE SCALE GENOMIC DNA]</scope>
    <source>
        <strain evidence="1 2">USBA 78</strain>
    </source>
</reference>
<sequence>MYSLVAIVLSIALSILIALAAMYYGGSVFSEGGAKSDFTGIRNGAFQIEAALNMYKSDIGNYPAGTSDEILNELVEESYLTAIPTSVEGFEYKIENGTIVRAIAGLEQCYSINQISGVTTTEECPPCSDTAYQHYPACEGS</sequence>
<evidence type="ECO:0000313" key="1">
    <source>
        <dbReference type="EMBL" id="SOC27244.1"/>
    </source>
</evidence>
<dbReference type="EMBL" id="OBMM01000005">
    <property type="protein sequence ID" value="SOC27244.1"/>
    <property type="molecule type" value="Genomic_DNA"/>
</dbReference>
<dbReference type="Proteomes" id="UP000219068">
    <property type="component" value="Unassembled WGS sequence"/>
</dbReference>
<evidence type="ECO:0000313" key="2">
    <source>
        <dbReference type="Proteomes" id="UP000219068"/>
    </source>
</evidence>
<dbReference type="RefSeq" id="WP_097052874.1">
    <property type="nucleotide sequence ID" value="NZ_OBMM01000005.1"/>
</dbReference>
<evidence type="ECO:0008006" key="3">
    <source>
        <dbReference type="Google" id="ProtNLM"/>
    </source>
</evidence>
<proteinExistence type="predicted"/>
<organism evidence="1 2">
    <name type="scientific">Thalassospira xiamenensis</name>
    <dbReference type="NCBI Taxonomy" id="220697"/>
    <lineage>
        <taxon>Bacteria</taxon>
        <taxon>Pseudomonadati</taxon>
        <taxon>Pseudomonadota</taxon>
        <taxon>Alphaproteobacteria</taxon>
        <taxon>Rhodospirillales</taxon>
        <taxon>Thalassospiraceae</taxon>
        <taxon>Thalassospira</taxon>
    </lineage>
</organism>
<dbReference type="AlphaFoldDB" id="A0A285TUS2"/>
<name>A0A285TUS2_9PROT</name>
<gene>
    <name evidence="1" type="ORF">SAMN05428964_105322</name>
</gene>
<accession>A0A285TUS2</accession>
<protein>
    <recommendedName>
        <fullName evidence="3">Type II secretory pathway, pseudopilin PulG</fullName>
    </recommendedName>
</protein>